<dbReference type="SFLD" id="SFLDS00019">
    <property type="entry name" value="Glutathione_Transferase_(cytos"/>
    <property type="match status" value="1"/>
</dbReference>
<feature type="binding site" evidence="2">
    <location>
        <begin position="165"/>
        <end position="166"/>
    </location>
    <ligand>
        <name>glutathione</name>
        <dbReference type="ChEBI" id="CHEBI:57925"/>
    </ligand>
</feature>
<evidence type="ECO:0000313" key="5">
    <source>
        <dbReference type="EMBL" id="CAK0733836.1"/>
    </source>
</evidence>
<comment type="caution">
    <text evidence="5">The sequence shown here is derived from an EMBL/GenBank/DDBJ whole genome shotgun (WGS) entry which is preliminary data.</text>
</comment>
<dbReference type="InterPro" id="IPR004045">
    <property type="entry name" value="Glutathione_S-Trfase_N"/>
</dbReference>
<dbReference type="PANTHER" id="PTHR32419:SF6">
    <property type="entry name" value="GLUTATHIONE S-TRANSFERASE OMEGA-LIKE 1-RELATED"/>
    <property type="match status" value="1"/>
</dbReference>
<dbReference type="PROSITE" id="PS50405">
    <property type="entry name" value="GST_CTER"/>
    <property type="match status" value="1"/>
</dbReference>
<dbReference type="InterPro" id="IPR036249">
    <property type="entry name" value="Thioredoxin-like_sf"/>
</dbReference>
<evidence type="ECO:0000256" key="3">
    <source>
        <dbReference type="PIRSR" id="PIRSR015753-3"/>
    </source>
</evidence>
<dbReference type="PANTHER" id="PTHR32419">
    <property type="entry name" value="GLUTATHIONYL-HYDROQUINONE REDUCTASE"/>
    <property type="match status" value="1"/>
</dbReference>
<dbReference type="InterPro" id="IPR040079">
    <property type="entry name" value="Glutathione_S-Trfase"/>
</dbReference>
<feature type="site" description="Lowers pKa of active site Cys" evidence="3">
    <location>
        <position position="319"/>
    </location>
</feature>
<dbReference type="Pfam" id="PF13409">
    <property type="entry name" value="GST_N_2"/>
    <property type="match status" value="1"/>
</dbReference>
<dbReference type="InterPro" id="IPR036282">
    <property type="entry name" value="Glutathione-S-Trfase_C_sf"/>
</dbReference>
<sequence>MSAEPSRGFGILEWSGKLVSQGTLVKGAKYGWRLAWETMMKELAPQTKDGSYSRPTYNLKGVIGSSEFPVESGRYHVYIGNACPWCHRVLLALIVRGLLPHISYTIAADDPERASRGGWVFDTPEPVFGRNDLREVYDAASPSYRGRCTAPLLVDKQTRRLVCNESSDIVRMLNSVSLPGASAVDLYPAELAAEIDTVNDLVHNNINNGVYRSGFATMQGAYERAQADLYSAFDAVERRLSQQRFLVGDRFTEADLRMYPTIIRYDGCYTTLFKCSKKRISDYPNLSAWLRDVYQLTVPNSPGLQISNSFDLDDARRSYFSSLFPLNPGGIVPVGPTLADLNLSREAGRGTQDFEAVFHMKRQPAVLSAA</sequence>
<dbReference type="InterPro" id="IPR047047">
    <property type="entry name" value="GST_Omega-like_C"/>
</dbReference>
<evidence type="ECO:0000256" key="2">
    <source>
        <dbReference type="PIRSR" id="PIRSR015753-2"/>
    </source>
</evidence>
<dbReference type="Gene3D" id="1.20.1050.10">
    <property type="match status" value="1"/>
</dbReference>
<dbReference type="SFLD" id="SFLDG01206">
    <property type="entry name" value="Xi.1"/>
    <property type="match status" value="1"/>
</dbReference>
<dbReference type="EMBL" id="CAUYUE010000001">
    <property type="protein sequence ID" value="CAK0733836.1"/>
    <property type="molecule type" value="Genomic_DNA"/>
</dbReference>
<evidence type="ECO:0000313" key="6">
    <source>
        <dbReference type="Proteomes" id="UP001314263"/>
    </source>
</evidence>
<dbReference type="Proteomes" id="UP001314263">
    <property type="component" value="Unassembled WGS sequence"/>
</dbReference>
<proteinExistence type="predicted"/>
<reference evidence="5 6" key="1">
    <citation type="submission" date="2023-10" db="EMBL/GenBank/DDBJ databases">
        <authorList>
            <person name="Maclean D."/>
            <person name="Macfadyen A."/>
        </authorList>
    </citation>
    <scope>NUCLEOTIDE SEQUENCE [LARGE SCALE GENOMIC DNA]</scope>
</reference>
<protein>
    <recommendedName>
        <fullName evidence="4">GST C-terminal domain-containing protein</fullName>
    </recommendedName>
</protein>
<name>A0AAV1HSS4_9CHLO</name>
<feature type="active site" description="Nucleophile" evidence="1">
    <location>
        <position position="83"/>
    </location>
</feature>
<feature type="site" description="Lowers pKa of active site Cys" evidence="3">
    <location>
        <position position="269"/>
    </location>
</feature>
<organism evidence="5 6">
    <name type="scientific">Coccomyxa viridis</name>
    <dbReference type="NCBI Taxonomy" id="1274662"/>
    <lineage>
        <taxon>Eukaryota</taxon>
        <taxon>Viridiplantae</taxon>
        <taxon>Chlorophyta</taxon>
        <taxon>core chlorophytes</taxon>
        <taxon>Trebouxiophyceae</taxon>
        <taxon>Trebouxiophyceae incertae sedis</taxon>
        <taxon>Coccomyxaceae</taxon>
        <taxon>Coccomyxa</taxon>
    </lineage>
</organism>
<feature type="domain" description="GST C-terminal" evidence="4">
    <location>
        <begin position="188"/>
        <end position="310"/>
    </location>
</feature>
<dbReference type="PIRSF" id="PIRSF015753">
    <property type="entry name" value="GST"/>
    <property type="match status" value="1"/>
</dbReference>
<dbReference type="SFLD" id="SFLDG01148">
    <property type="entry name" value="Xi_(cytGST)"/>
    <property type="match status" value="1"/>
</dbReference>
<dbReference type="GO" id="GO:0004364">
    <property type="term" value="F:glutathione transferase activity"/>
    <property type="evidence" value="ECO:0007669"/>
    <property type="project" value="InterPro"/>
</dbReference>
<dbReference type="InterPro" id="IPR016639">
    <property type="entry name" value="GST_Omega/GSH"/>
</dbReference>
<keyword evidence="6" id="KW-1185">Reference proteome</keyword>
<accession>A0AAV1HSS4</accession>
<dbReference type="Gene3D" id="3.40.30.10">
    <property type="entry name" value="Glutaredoxin"/>
    <property type="match status" value="1"/>
</dbReference>
<evidence type="ECO:0000256" key="1">
    <source>
        <dbReference type="PIRSR" id="PIRSR015753-1"/>
    </source>
</evidence>
<dbReference type="InterPro" id="IPR010987">
    <property type="entry name" value="Glutathione-S-Trfase_C-like"/>
</dbReference>
<dbReference type="Pfam" id="PF13410">
    <property type="entry name" value="GST_C_2"/>
    <property type="match status" value="1"/>
</dbReference>
<feature type="active site" description="Proton donor/acceptor" evidence="1">
    <location>
        <position position="211"/>
    </location>
</feature>
<dbReference type="AlphaFoldDB" id="A0AAV1HSS4"/>
<dbReference type="SUPFAM" id="SSF47616">
    <property type="entry name" value="GST C-terminal domain-like"/>
    <property type="match status" value="1"/>
</dbReference>
<evidence type="ECO:0000259" key="4">
    <source>
        <dbReference type="PROSITE" id="PS50405"/>
    </source>
</evidence>
<dbReference type="GO" id="GO:0005737">
    <property type="term" value="C:cytoplasm"/>
    <property type="evidence" value="ECO:0007669"/>
    <property type="project" value="TreeGrafter"/>
</dbReference>
<dbReference type="SUPFAM" id="SSF52833">
    <property type="entry name" value="Thioredoxin-like"/>
    <property type="match status" value="1"/>
</dbReference>
<dbReference type="CDD" id="cd03190">
    <property type="entry name" value="GST_C_Omega_like"/>
    <property type="match status" value="1"/>
</dbReference>
<feature type="binding site" evidence="2">
    <location>
        <position position="119"/>
    </location>
    <ligand>
        <name>glutathione</name>
        <dbReference type="ChEBI" id="CHEBI:57925"/>
    </ligand>
</feature>
<gene>
    <name evidence="5" type="ORF">CVIRNUC_000341</name>
</gene>